<proteinExistence type="predicted"/>
<keyword evidence="2" id="KW-1185">Reference proteome</keyword>
<dbReference type="Proteomes" id="UP000199659">
    <property type="component" value="Unassembled WGS sequence"/>
</dbReference>
<dbReference type="EMBL" id="FOYZ01000012">
    <property type="protein sequence ID" value="SFR97426.1"/>
    <property type="molecule type" value="Genomic_DNA"/>
</dbReference>
<organism evidence="1 2">
    <name type="scientific">Anaeromicropila populeti</name>
    <dbReference type="NCBI Taxonomy" id="37658"/>
    <lineage>
        <taxon>Bacteria</taxon>
        <taxon>Bacillati</taxon>
        <taxon>Bacillota</taxon>
        <taxon>Clostridia</taxon>
        <taxon>Lachnospirales</taxon>
        <taxon>Lachnospiraceae</taxon>
        <taxon>Anaeromicropila</taxon>
    </lineage>
</organism>
<sequence>MPVSKKPGFKLNLEPPKKPSYSLNLDSKPVVQYSTTYREKELDEMTTYQLREICNKEKIIKGITNPLNRYELIETILRYRGEKETLLISKPKEGGFERIEELLKRKLGGQLKDEGTIRNPAKLIVYNDLDLTLYDRYQVEIDHQKRDDISKAVVNRLGESNVLLIGEGNELCGIFNLVSDGHEPPHFYLCKSADIPLRMQQHRHYSMIYFEKRDSDYIYNTYYDIEQQGIAALNYYKIPLADIEVREAEITEAILSIDFGTSNTAAGAYLDYGYVSRHNNHDISNRGIVLDQINIVNFLDNTKNEKIWSPLLPTVVSIQDCSDENNIVFQFGYDAQKANKVKYYDETFSVFFEIKRWINNYDALQEVTDKQGNIAMVKRSDIIGEYLRYVIRCAEQRFKCKFKTLHITSPVKQKRQFAQMFREVLPEYELETEHMLDEGTAVLYNTIANLIEKNKYYDGERLSALIIDCGGGTTDLSSCTFSIENDSVAYNVNIETTYENGDTNFGGNNITYRIMQYIKIIFATHYTEQKPVKIDELITVASEDIFRYVDEFGKEAVYEKLERAYEEAEQIIPTKFKNYENRTRDEYFMVKNNFYFLFDIADKMKKQFYMSEGVIRNRFQSNYEQEDDDLKITRIERWNLVVNEGGRLTYNHTFPDIIFNIKEIELLLKADIYEIVNKFLFDFYKEGILSDFSIIKLTGQSCRIDIFREALKEFIPGKNIEFKHHSNDSASIMELKLSCVKGAIQYINARKIGYTNVNLQYCMPMIPYSVTGFTHENKEKQLIYSLDQEQRYGFLSRNRGIRQLELLLKDGSGKLKFRYNYNNYERDYEPVTYEDIQEKYRDYADYIIQDDTDNINDTEVKFFIFAAKDQWGFFIVPISRQGTQLYLGREEFYGFENDIWEVDFFDGTR</sequence>
<evidence type="ECO:0000313" key="2">
    <source>
        <dbReference type="Proteomes" id="UP000199659"/>
    </source>
</evidence>
<dbReference type="Gene3D" id="3.30.420.40">
    <property type="match status" value="2"/>
</dbReference>
<dbReference type="STRING" id="37658.SAMN05661086_02999"/>
<dbReference type="AlphaFoldDB" id="A0A1I6L1V3"/>
<evidence type="ECO:0008006" key="3">
    <source>
        <dbReference type="Google" id="ProtNLM"/>
    </source>
</evidence>
<gene>
    <name evidence="1" type="ORF">SAMN05661086_02999</name>
</gene>
<dbReference type="SUPFAM" id="SSF53067">
    <property type="entry name" value="Actin-like ATPase domain"/>
    <property type="match status" value="2"/>
</dbReference>
<dbReference type="RefSeq" id="WP_207649498.1">
    <property type="nucleotide sequence ID" value="NZ_FOYZ01000012.1"/>
</dbReference>
<reference evidence="1 2" key="1">
    <citation type="submission" date="2016-10" db="EMBL/GenBank/DDBJ databases">
        <authorList>
            <person name="de Groot N.N."/>
        </authorList>
    </citation>
    <scope>NUCLEOTIDE SEQUENCE [LARGE SCALE GENOMIC DNA]</scope>
    <source>
        <strain evidence="1 2">743A</strain>
    </source>
</reference>
<accession>A0A1I6L1V3</accession>
<dbReference type="InterPro" id="IPR043129">
    <property type="entry name" value="ATPase_NBD"/>
</dbReference>
<name>A0A1I6L1V3_9FIRM</name>
<dbReference type="PANTHER" id="PTHR42749:SF1">
    <property type="entry name" value="CELL SHAPE-DETERMINING PROTEIN MREB"/>
    <property type="match status" value="1"/>
</dbReference>
<protein>
    <recommendedName>
        <fullName evidence="3">Molecular chaperone</fullName>
    </recommendedName>
</protein>
<dbReference type="PANTHER" id="PTHR42749">
    <property type="entry name" value="CELL SHAPE-DETERMINING PROTEIN MREB"/>
    <property type="match status" value="1"/>
</dbReference>
<evidence type="ECO:0000313" key="1">
    <source>
        <dbReference type="EMBL" id="SFR97426.1"/>
    </source>
</evidence>